<keyword evidence="2" id="KW-0670">Pyruvate</keyword>
<dbReference type="InterPro" id="IPR036527">
    <property type="entry name" value="SCP2_sterol-bd_dom_sf"/>
</dbReference>
<dbReference type="OrthoDB" id="5118203at2"/>
<dbReference type="AlphaFoldDB" id="A0A542ZJX2"/>
<dbReference type="RefSeq" id="WP_141788526.1">
    <property type="nucleotide sequence ID" value="NZ_VFOQ01000001.1"/>
</dbReference>
<dbReference type="SUPFAM" id="SSF109854">
    <property type="entry name" value="DinB/YfiT-like putative metalloenzymes"/>
    <property type="match status" value="1"/>
</dbReference>
<reference evidence="2 3" key="1">
    <citation type="submission" date="2019-06" db="EMBL/GenBank/DDBJ databases">
        <title>Sequencing the genomes of 1000 actinobacteria strains.</title>
        <authorList>
            <person name="Klenk H.-P."/>
        </authorList>
    </citation>
    <scope>NUCLEOTIDE SEQUENCE [LARGE SCALE GENOMIC DNA]</scope>
    <source>
        <strain evidence="2 3">DSM 18082</strain>
    </source>
</reference>
<name>A0A542ZJX2_9MICO</name>
<protein>
    <submittedName>
        <fullName evidence="2">Maleylpyruvate isomerase</fullName>
    </submittedName>
</protein>
<sequence length="233" mass="24270">MAASSHLADNLALLEVETAALLRTASTLDEVSVREGSLCEGWSRAHVLSHLARNADALGNLVHWAVTGEPTPMYASPEARDADIEDGARRPLSAILADLEASAARFAAAAPALAGGPEAAEVEMRGGVRVSGGSLPTLRLREVVFHHVDLHAGYGFADADAGFVRRSVDHAVGRLHAPDLSLTLRSREGGEWTVGGGGQEVTGTDAALLTWLARGVDLGLSSDRPVPAPPPWG</sequence>
<evidence type="ECO:0000259" key="1">
    <source>
        <dbReference type="Pfam" id="PF11716"/>
    </source>
</evidence>
<keyword evidence="3" id="KW-1185">Reference proteome</keyword>
<dbReference type="GO" id="GO:0046872">
    <property type="term" value="F:metal ion binding"/>
    <property type="evidence" value="ECO:0007669"/>
    <property type="project" value="InterPro"/>
</dbReference>
<comment type="caution">
    <text evidence="2">The sequence shown here is derived from an EMBL/GenBank/DDBJ whole genome shotgun (WGS) entry which is preliminary data.</text>
</comment>
<feature type="domain" description="Mycothiol-dependent maleylpyruvate isomerase metal-binding" evidence="1">
    <location>
        <begin position="16"/>
        <end position="150"/>
    </location>
</feature>
<evidence type="ECO:0000313" key="2">
    <source>
        <dbReference type="EMBL" id="TQL60656.1"/>
    </source>
</evidence>
<dbReference type="SUPFAM" id="SSF55718">
    <property type="entry name" value="SCP-like"/>
    <property type="match status" value="1"/>
</dbReference>
<accession>A0A542ZJX2</accession>
<dbReference type="Proteomes" id="UP000319514">
    <property type="component" value="Unassembled WGS sequence"/>
</dbReference>
<keyword evidence="2" id="KW-0413">Isomerase</keyword>
<dbReference type="InterPro" id="IPR034660">
    <property type="entry name" value="DinB/YfiT-like"/>
</dbReference>
<dbReference type="InterPro" id="IPR017517">
    <property type="entry name" value="Maleyloyr_isom"/>
</dbReference>
<dbReference type="NCBIfam" id="TIGR03083">
    <property type="entry name" value="maleylpyruvate isomerase family mycothiol-dependent enzyme"/>
    <property type="match status" value="1"/>
</dbReference>
<dbReference type="InterPro" id="IPR024344">
    <property type="entry name" value="MDMPI_metal-binding"/>
</dbReference>
<dbReference type="Gene3D" id="1.20.120.450">
    <property type="entry name" value="dinb family like domain"/>
    <property type="match status" value="1"/>
</dbReference>
<dbReference type="Pfam" id="PF11716">
    <property type="entry name" value="MDMPI_N"/>
    <property type="match status" value="1"/>
</dbReference>
<gene>
    <name evidence="2" type="ORF">FB474_2052</name>
</gene>
<dbReference type="EMBL" id="VFOQ01000001">
    <property type="protein sequence ID" value="TQL60656.1"/>
    <property type="molecule type" value="Genomic_DNA"/>
</dbReference>
<proteinExistence type="predicted"/>
<organism evidence="2 3">
    <name type="scientific">Oryzihumus leptocrescens</name>
    <dbReference type="NCBI Taxonomy" id="297536"/>
    <lineage>
        <taxon>Bacteria</taxon>
        <taxon>Bacillati</taxon>
        <taxon>Actinomycetota</taxon>
        <taxon>Actinomycetes</taxon>
        <taxon>Micrococcales</taxon>
        <taxon>Intrasporangiaceae</taxon>
        <taxon>Oryzihumus</taxon>
    </lineage>
</organism>
<dbReference type="GO" id="GO:0016853">
    <property type="term" value="F:isomerase activity"/>
    <property type="evidence" value="ECO:0007669"/>
    <property type="project" value="UniProtKB-KW"/>
</dbReference>
<evidence type="ECO:0000313" key="3">
    <source>
        <dbReference type="Proteomes" id="UP000319514"/>
    </source>
</evidence>